<gene>
    <name evidence="10" type="ORF">H072_4708</name>
</gene>
<dbReference type="CDD" id="cd16343">
    <property type="entry name" value="LMWPTP"/>
    <property type="match status" value="1"/>
</dbReference>
<dbReference type="OMA" id="VCHGNIC"/>
<protein>
    <recommendedName>
        <fullName evidence="9">Phosphotyrosine protein phosphatase I domain-containing protein</fullName>
    </recommendedName>
</protein>
<dbReference type="PANTHER" id="PTHR11717:SF7">
    <property type="entry name" value="LOW MOLECULAR WEIGHT PHOSPHOTYROSINE PROTEIN PHOSPHATASE"/>
    <property type="match status" value="1"/>
</dbReference>
<dbReference type="STRING" id="1284197.S8AEF2"/>
<dbReference type="Pfam" id="PF01451">
    <property type="entry name" value="LMWPc"/>
    <property type="match status" value="1"/>
</dbReference>
<evidence type="ECO:0000256" key="4">
    <source>
        <dbReference type="ARBA" id="ARBA00022490"/>
    </source>
</evidence>
<evidence type="ECO:0000313" key="11">
    <source>
        <dbReference type="Proteomes" id="UP000015100"/>
    </source>
</evidence>
<keyword evidence="5" id="KW-0378">Hydrolase</keyword>
<dbReference type="InterPro" id="IPR017867">
    <property type="entry name" value="Tyr_phospatase_low_mol_wt"/>
</dbReference>
<evidence type="ECO:0000256" key="7">
    <source>
        <dbReference type="ARBA" id="ARBA00051722"/>
    </source>
</evidence>
<dbReference type="SUPFAM" id="SSF52788">
    <property type="entry name" value="Phosphotyrosine protein phosphatases I"/>
    <property type="match status" value="1"/>
</dbReference>
<dbReference type="Gene3D" id="3.40.50.2300">
    <property type="match status" value="1"/>
</dbReference>
<dbReference type="PANTHER" id="PTHR11717">
    <property type="entry name" value="LOW MOLECULAR WEIGHT PROTEIN TYROSINE PHOSPHATASE"/>
    <property type="match status" value="1"/>
</dbReference>
<dbReference type="HOGENOM" id="CLU_071415_2_0_1"/>
<evidence type="ECO:0000256" key="2">
    <source>
        <dbReference type="ARBA" id="ARBA00004496"/>
    </source>
</evidence>
<reference evidence="10 11" key="1">
    <citation type="journal article" date="2013" name="PLoS Genet.">
        <title>Genomic mechanisms accounting for the adaptation to parasitism in nematode-trapping fungi.</title>
        <authorList>
            <person name="Meerupati T."/>
            <person name="Andersson K.M."/>
            <person name="Friman E."/>
            <person name="Kumar D."/>
            <person name="Tunlid A."/>
            <person name="Ahren D."/>
        </authorList>
    </citation>
    <scope>NUCLEOTIDE SEQUENCE [LARGE SCALE GENOMIC DNA]</scope>
    <source>
        <strain evidence="10 11">CBS 200.50</strain>
    </source>
</reference>
<dbReference type="GO" id="GO:0004725">
    <property type="term" value="F:protein tyrosine phosphatase activity"/>
    <property type="evidence" value="ECO:0007669"/>
    <property type="project" value="UniProtKB-EC"/>
</dbReference>
<comment type="caution">
    <text evidence="10">The sequence shown here is derived from an EMBL/GenBank/DDBJ whole genome shotgun (WGS) entry which is preliminary data.</text>
</comment>
<evidence type="ECO:0000256" key="8">
    <source>
        <dbReference type="PIRSR" id="PIRSR617867-1"/>
    </source>
</evidence>
<evidence type="ECO:0000313" key="10">
    <source>
        <dbReference type="EMBL" id="EPS41395.1"/>
    </source>
</evidence>
<dbReference type="EMBL" id="AQGS01000245">
    <property type="protein sequence ID" value="EPS41395.1"/>
    <property type="molecule type" value="Genomic_DNA"/>
</dbReference>
<keyword evidence="4" id="KW-0963">Cytoplasm</keyword>
<name>S8AEF2_DACHA</name>
<evidence type="ECO:0000256" key="5">
    <source>
        <dbReference type="ARBA" id="ARBA00022801"/>
    </source>
</evidence>
<evidence type="ECO:0000256" key="1">
    <source>
        <dbReference type="ARBA" id="ARBA00000032"/>
    </source>
</evidence>
<dbReference type="GO" id="GO:0003993">
    <property type="term" value="F:acid phosphatase activity"/>
    <property type="evidence" value="ECO:0007669"/>
    <property type="project" value="UniProtKB-EC"/>
</dbReference>
<feature type="active site" evidence="8">
    <location>
        <position position="19"/>
    </location>
</feature>
<dbReference type="InterPro" id="IPR036196">
    <property type="entry name" value="Ptyr_pPase_sf"/>
</dbReference>
<dbReference type="AlphaFoldDB" id="S8AEF2"/>
<feature type="domain" description="Phosphotyrosine protein phosphatase I" evidence="9">
    <location>
        <begin position="7"/>
        <end position="154"/>
    </location>
</feature>
<dbReference type="FunFam" id="3.40.50.2300:FF:000105">
    <property type="entry name" value="Low molecular weight phosphotyrosine protein"/>
    <property type="match status" value="1"/>
</dbReference>
<keyword evidence="11" id="KW-1185">Reference proteome</keyword>
<dbReference type="PRINTS" id="PR00719">
    <property type="entry name" value="LMWPTPASE"/>
</dbReference>
<dbReference type="InterPro" id="IPR023485">
    <property type="entry name" value="Ptyr_pPase"/>
</dbReference>
<comment type="subcellular location">
    <subcellularLocation>
        <location evidence="2">Cytoplasm</location>
    </subcellularLocation>
</comment>
<dbReference type="GO" id="GO:0005737">
    <property type="term" value="C:cytoplasm"/>
    <property type="evidence" value="ECO:0007669"/>
    <property type="project" value="UniProtKB-SubCell"/>
</dbReference>
<evidence type="ECO:0000256" key="3">
    <source>
        <dbReference type="ARBA" id="ARBA00011063"/>
    </source>
</evidence>
<dbReference type="eggNOG" id="KOG3217">
    <property type="taxonomic scope" value="Eukaryota"/>
</dbReference>
<dbReference type="OrthoDB" id="3388at2759"/>
<accession>S8AEF2</accession>
<evidence type="ECO:0000259" key="9">
    <source>
        <dbReference type="SMART" id="SM00226"/>
    </source>
</evidence>
<sequence length="160" mass="17745">MASGEPISVLMVCLGNICRSPMAEAVFRHVAKENNLLDKFGVIDSAGTAGYHAGDEPDRRTQRVCRDNGVPVSHTARQVTRQDFYNFDYIFAMDKNNQRDLESMKPKDAAKSKILMFGEFGDGKALQDPYYGGESGFKVNFEQCKKSSEGFMKTVLGADI</sequence>
<keyword evidence="6" id="KW-0904">Protein phosphatase</keyword>
<reference evidence="11" key="2">
    <citation type="submission" date="2013-04" db="EMBL/GenBank/DDBJ databases">
        <title>Genomic mechanisms accounting for the adaptation to parasitism in nematode-trapping fungi.</title>
        <authorList>
            <person name="Ahren D.G."/>
        </authorList>
    </citation>
    <scope>NUCLEOTIDE SEQUENCE [LARGE SCALE GENOMIC DNA]</scope>
    <source>
        <strain evidence="11">CBS 200.50</strain>
    </source>
</reference>
<comment type="similarity">
    <text evidence="3">Belongs to the low molecular weight phosphotyrosine protein phosphatase family.</text>
</comment>
<feature type="active site" description="Proton donor" evidence="8">
    <location>
        <position position="128"/>
    </location>
</feature>
<proteinExistence type="inferred from homology"/>
<evidence type="ECO:0000256" key="6">
    <source>
        <dbReference type="ARBA" id="ARBA00022912"/>
    </source>
</evidence>
<organism evidence="10 11">
    <name type="scientific">Dactylellina haptotyla (strain CBS 200.50)</name>
    <name type="common">Nematode-trapping fungus</name>
    <name type="synonym">Monacrosporium haptotylum</name>
    <dbReference type="NCBI Taxonomy" id="1284197"/>
    <lineage>
        <taxon>Eukaryota</taxon>
        <taxon>Fungi</taxon>
        <taxon>Dikarya</taxon>
        <taxon>Ascomycota</taxon>
        <taxon>Pezizomycotina</taxon>
        <taxon>Orbiliomycetes</taxon>
        <taxon>Orbiliales</taxon>
        <taxon>Orbiliaceae</taxon>
        <taxon>Dactylellina</taxon>
    </lineage>
</organism>
<dbReference type="Proteomes" id="UP000015100">
    <property type="component" value="Unassembled WGS sequence"/>
</dbReference>
<dbReference type="InterPro" id="IPR050438">
    <property type="entry name" value="LMW_PTPase"/>
</dbReference>
<dbReference type="SMART" id="SM00226">
    <property type="entry name" value="LMWPc"/>
    <property type="match status" value="1"/>
</dbReference>
<feature type="active site" description="Nucleophile" evidence="8">
    <location>
        <position position="13"/>
    </location>
</feature>
<comment type="catalytic activity">
    <reaction evidence="1">
        <text>a phosphate monoester + H2O = an alcohol + phosphate</text>
        <dbReference type="Rhea" id="RHEA:15017"/>
        <dbReference type="ChEBI" id="CHEBI:15377"/>
        <dbReference type="ChEBI" id="CHEBI:30879"/>
        <dbReference type="ChEBI" id="CHEBI:43474"/>
        <dbReference type="ChEBI" id="CHEBI:67140"/>
        <dbReference type="EC" id="3.1.3.2"/>
    </reaction>
</comment>
<comment type="catalytic activity">
    <reaction evidence="7">
        <text>O-phospho-L-tyrosyl-[protein] + H2O = L-tyrosyl-[protein] + phosphate</text>
        <dbReference type="Rhea" id="RHEA:10684"/>
        <dbReference type="Rhea" id="RHEA-COMP:10136"/>
        <dbReference type="Rhea" id="RHEA-COMP:20101"/>
        <dbReference type="ChEBI" id="CHEBI:15377"/>
        <dbReference type="ChEBI" id="CHEBI:43474"/>
        <dbReference type="ChEBI" id="CHEBI:46858"/>
        <dbReference type="ChEBI" id="CHEBI:61978"/>
        <dbReference type="EC" id="3.1.3.48"/>
    </reaction>
</comment>